<dbReference type="SUPFAM" id="SSF118375">
    <property type="entry name" value="Synuclein"/>
    <property type="match status" value="1"/>
</dbReference>
<dbReference type="GO" id="GO:0043679">
    <property type="term" value="C:axon terminus"/>
    <property type="evidence" value="ECO:0007669"/>
    <property type="project" value="TreeGrafter"/>
</dbReference>
<name>A0A5A9PWW9_9TELE</name>
<protein>
    <recommendedName>
        <fullName evidence="5">Gamma-synuclein</fullName>
    </recommendedName>
</protein>
<dbReference type="PANTHER" id="PTHR13820:SF10">
    <property type="entry name" value="GAMMA-SYNUCLEIN"/>
    <property type="match status" value="1"/>
</dbReference>
<organism evidence="3 4">
    <name type="scientific">Triplophysa tibetana</name>
    <dbReference type="NCBI Taxonomy" id="1572043"/>
    <lineage>
        <taxon>Eukaryota</taxon>
        <taxon>Metazoa</taxon>
        <taxon>Chordata</taxon>
        <taxon>Craniata</taxon>
        <taxon>Vertebrata</taxon>
        <taxon>Euteleostomi</taxon>
        <taxon>Actinopterygii</taxon>
        <taxon>Neopterygii</taxon>
        <taxon>Teleostei</taxon>
        <taxon>Ostariophysi</taxon>
        <taxon>Cypriniformes</taxon>
        <taxon>Nemacheilidae</taxon>
        <taxon>Triplophysa</taxon>
    </lineage>
</organism>
<evidence type="ECO:0000256" key="1">
    <source>
        <dbReference type="ARBA" id="ARBA00009147"/>
    </source>
</evidence>
<dbReference type="EMBL" id="SOYY01000001">
    <property type="protein sequence ID" value="KAA0725161.1"/>
    <property type="molecule type" value="Genomic_DNA"/>
</dbReference>
<evidence type="ECO:0000256" key="2">
    <source>
        <dbReference type="RuleBase" id="RU361225"/>
    </source>
</evidence>
<dbReference type="Gene3D" id="1.10.287.700">
    <property type="entry name" value="Helix hairpin bin"/>
    <property type="match status" value="1"/>
</dbReference>
<dbReference type="GO" id="GO:0043025">
    <property type="term" value="C:neuronal cell body"/>
    <property type="evidence" value="ECO:0007669"/>
    <property type="project" value="TreeGrafter"/>
</dbReference>
<evidence type="ECO:0000313" key="3">
    <source>
        <dbReference type="EMBL" id="KAA0725161.1"/>
    </source>
</evidence>
<comment type="similarity">
    <text evidence="1 2">Belongs to the synuclein family.</text>
</comment>
<dbReference type="GO" id="GO:0007268">
    <property type="term" value="P:chemical synaptic transmission"/>
    <property type="evidence" value="ECO:0007669"/>
    <property type="project" value="TreeGrafter"/>
</dbReference>
<dbReference type="InterPro" id="IPR001058">
    <property type="entry name" value="Synuclein"/>
</dbReference>
<dbReference type="GO" id="GO:1903136">
    <property type="term" value="F:cuprous ion binding"/>
    <property type="evidence" value="ECO:0007669"/>
    <property type="project" value="TreeGrafter"/>
</dbReference>
<keyword evidence="4" id="KW-1185">Reference proteome</keyword>
<reference evidence="3 4" key="1">
    <citation type="journal article" date="2019" name="Mol. Ecol. Resour.">
        <title>Chromosome-level genome assembly of Triplophysa tibetana, a fish adapted to the harsh high-altitude environment of the Tibetan Plateau.</title>
        <authorList>
            <person name="Yang X."/>
            <person name="Liu H."/>
            <person name="Ma Z."/>
            <person name="Zou Y."/>
            <person name="Zou M."/>
            <person name="Mao Y."/>
            <person name="Li X."/>
            <person name="Wang H."/>
            <person name="Chen T."/>
            <person name="Wang W."/>
            <person name="Yang R."/>
        </authorList>
    </citation>
    <scope>NUCLEOTIDE SEQUENCE [LARGE SCALE GENOMIC DNA]</scope>
    <source>
        <strain evidence="3">TTIB1903HZAU</strain>
        <tissue evidence="3">Muscle</tissue>
    </source>
</reference>
<proteinExistence type="inferred from homology"/>
<evidence type="ECO:0008006" key="5">
    <source>
        <dbReference type="Google" id="ProtNLM"/>
    </source>
</evidence>
<dbReference type="Proteomes" id="UP000324632">
    <property type="component" value="Chromosome 1"/>
</dbReference>
<dbReference type="AlphaFoldDB" id="A0A5A9PWW9"/>
<evidence type="ECO:0000313" key="4">
    <source>
        <dbReference type="Proteomes" id="UP000324632"/>
    </source>
</evidence>
<dbReference type="GO" id="GO:0050808">
    <property type="term" value="P:synapse organization"/>
    <property type="evidence" value="ECO:0007669"/>
    <property type="project" value="TreeGrafter"/>
</dbReference>
<dbReference type="Pfam" id="PF01387">
    <property type="entry name" value="Synuclein"/>
    <property type="match status" value="1"/>
</dbReference>
<dbReference type="GO" id="GO:0005737">
    <property type="term" value="C:cytoplasm"/>
    <property type="evidence" value="ECO:0007669"/>
    <property type="project" value="TreeGrafter"/>
</dbReference>
<comment type="caution">
    <text evidence="3">The sequence shown here is derived from an EMBL/GenBank/DDBJ whole genome shotgun (WGS) entry which is preliminary data.</text>
</comment>
<dbReference type="GO" id="GO:0048488">
    <property type="term" value="P:synaptic vesicle endocytosis"/>
    <property type="evidence" value="ECO:0007669"/>
    <property type="project" value="TreeGrafter"/>
</dbReference>
<accession>A0A5A9PWW9</accession>
<dbReference type="PANTHER" id="PTHR13820">
    <property type="entry name" value="SYNUCLEIN"/>
    <property type="match status" value="1"/>
</dbReference>
<dbReference type="PRINTS" id="PR01211">
    <property type="entry name" value="SYNUCLEIN"/>
</dbReference>
<gene>
    <name evidence="3" type="ORF">E1301_Tti005873</name>
</gene>
<sequence>MDPTYEEVGFDLGCFEAGSSVKKRHSEPRTQSVLYNMTSCPLTTDFLLLKRVCNRPSQQRTSFPLVSSEAFSTPTNNLTLCKPGQAPSIYRASSTSTASRMDVFMKGFSMAKEGVVAAAEKTKAGVEEAALRTKEGVMYVGNKTMEGVVSGVNTVSHKTTDQANIVGETAVGTTNELGQQTVEGLENVGASTGMVNPGDYGGMEGGDGGESRDVMLEMLPSLPSDLPPLSFCSSLRPQM</sequence>